<evidence type="ECO:0000313" key="2">
    <source>
        <dbReference type="Proteomes" id="UP000196125"/>
    </source>
</evidence>
<gene>
    <name evidence="1" type="ORF">VIM7927_02774</name>
</gene>
<dbReference type="AlphaFoldDB" id="A0A1Y6IV20"/>
<name>A0A1Y6IV20_9VIBR</name>
<evidence type="ECO:0000313" key="1">
    <source>
        <dbReference type="EMBL" id="SMS01478.1"/>
    </source>
</evidence>
<protein>
    <submittedName>
        <fullName evidence="1">Uncharacterized protein</fullName>
    </submittedName>
</protein>
<dbReference type="Proteomes" id="UP000196125">
    <property type="component" value="Unassembled WGS sequence"/>
</dbReference>
<proteinExistence type="predicted"/>
<accession>A0A1Y6IV20</accession>
<reference evidence="1 2" key="1">
    <citation type="submission" date="2017-05" db="EMBL/GenBank/DDBJ databases">
        <authorList>
            <person name="Song R."/>
            <person name="Chenine A.L."/>
            <person name="Ruprecht R.M."/>
        </authorList>
    </citation>
    <scope>NUCLEOTIDE SEQUENCE [LARGE SCALE GENOMIC DNA]</scope>
    <source>
        <strain evidence="1 2">CECT 7927</strain>
    </source>
</reference>
<dbReference type="EMBL" id="FXXI01000005">
    <property type="protein sequence ID" value="SMS01478.1"/>
    <property type="molecule type" value="Genomic_DNA"/>
</dbReference>
<organism evidence="1 2">
    <name type="scientific">Vibrio mangrovi</name>
    <dbReference type="NCBI Taxonomy" id="474394"/>
    <lineage>
        <taxon>Bacteria</taxon>
        <taxon>Pseudomonadati</taxon>
        <taxon>Pseudomonadota</taxon>
        <taxon>Gammaproteobacteria</taxon>
        <taxon>Vibrionales</taxon>
        <taxon>Vibrionaceae</taxon>
        <taxon>Vibrio</taxon>
    </lineage>
</organism>
<sequence length="82" mass="9668">MTANEIRIPKSYFTSKVRIYRFQDILAAHVRAISSVPVVTFFFEDKEERVFGSLFQSKQDFHQFVDLLRERIKSGPIQESKL</sequence>